<dbReference type="Gene3D" id="1.20.1640.10">
    <property type="entry name" value="Multidrug efflux transporter AcrB transmembrane domain"/>
    <property type="match status" value="2"/>
</dbReference>
<dbReference type="AlphaFoldDB" id="M7PGH9"/>
<dbReference type="NCBIfam" id="TIGR00916">
    <property type="entry name" value="2A0604s01"/>
    <property type="match status" value="2"/>
</dbReference>
<evidence type="ECO:0000313" key="14">
    <source>
        <dbReference type="EMBL" id="EMR13000.1"/>
    </source>
</evidence>
<keyword evidence="7 9" id="KW-0811">Translocation</keyword>
<dbReference type="HAMAP" id="MF_01464_B">
    <property type="entry name" value="SecF_B"/>
    <property type="match status" value="1"/>
</dbReference>
<dbReference type="InterPro" id="IPR055344">
    <property type="entry name" value="SecD_SecF_C_bact"/>
</dbReference>
<feature type="domain" description="Protein translocase subunit SecDF P1" evidence="12">
    <location>
        <begin position="155"/>
        <end position="212"/>
    </location>
</feature>
<name>M7PGH9_9GAMM</name>
<feature type="transmembrane region" description="Helical" evidence="9">
    <location>
        <begin position="482"/>
        <end position="505"/>
    </location>
</feature>
<dbReference type="HAMAP" id="MF_01463_B">
    <property type="entry name" value="SecD_B"/>
    <property type="match status" value="1"/>
</dbReference>
<evidence type="ECO:0000256" key="10">
    <source>
        <dbReference type="HAMAP-Rule" id="MF_01464"/>
    </source>
</evidence>
<keyword evidence="6 9" id="KW-1133">Transmembrane helix</keyword>
<comment type="caution">
    <text evidence="9">Lacks conserved residue(s) required for the propagation of feature annotation.</text>
</comment>
<dbReference type="Pfam" id="PF22599">
    <property type="entry name" value="SecDF_P1_head"/>
    <property type="match status" value="1"/>
</dbReference>
<dbReference type="InterPro" id="IPR022813">
    <property type="entry name" value="SecD/SecF_arch_bac"/>
</dbReference>
<evidence type="ECO:0000256" key="1">
    <source>
        <dbReference type="ARBA" id="ARBA00004651"/>
    </source>
</evidence>
<keyword evidence="4 9" id="KW-0812">Transmembrane</keyword>
<evidence type="ECO:0000256" key="7">
    <source>
        <dbReference type="ARBA" id="ARBA00023010"/>
    </source>
</evidence>
<evidence type="ECO:0000256" key="2">
    <source>
        <dbReference type="ARBA" id="ARBA00022448"/>
    </source>
</evidence>
<feature type="domain" description="Protein export membrane protein SecD/SecF C-terminal" evidence="11">
    <location>
        <begin position="630"/>
        <end position="816"/>
    </location>
</feature>
<dbReference type="InterPro" id="IPR048631">
    <property type="entry name" value="SecD_1st"/>
</dbReference>
<dbReference type="FunFam" id="1.20.1640.10:FF:000004">
    <property type="entry name" value="Protein translocase subunit SecD"/>
    <property type="match status" value="1"/>
</dbReference>
<keyword evidence="2 9" id="KW-0813">Transport</keyword>
<dbReference type="Gene3D" id="3.30.70.3400">
    <property type="match status" value="2"/>
</dbReference>
<comment type="function">
    <text evidence="9">Part of the Sec protein translocase complex. Interacts with the SecYEG preprotein conducting channel. SecDF uses the proton motive force (PMF) to complete protein translocation after the ATP-dependent function of SecA.</text>
</comment>
<protein>
    <recommendedName>
        <fullName evidence="9 10">Multifunctional fusion protein</fullName>
    </recommendedName>
    <domain>
        <recommendedName>
            <fullName evidence="9">Protein translocase subunit SecD</fullName>
        </recommendedName>
    </domain>
    <domain>
        <recommendedName>
            <fullName evidence="10">Protein-export membrane protein SecF</fullName>
        </recommendedName>
    </domain>
</protein>
<feature type="transmembrane region" description="Helical" evidence="9">
    <location>
        <begin position="792"/>
        <end position="814"/>
    </location>
</feature>
<dbReference type="InterPro" id="IPR048634">
    <property type="entry name" value="SecD_SecF_C"/>
</dbReference>
<dbReference type="Pfam" id="PF21760">
    <property type="entry name" value="SecD_1st"/>
    <property type="match status" value="1"/>
</dbReference>
<dbReference type="PANTHER" id="PTHR30081:SF1">
    <property type="entry name" value="PROTEIN TRANSLOCASE SUBUNIT SECD"/>
    <property type="match status" value="1"/>
</dbReference>
<dbReference type="GO" id="GO:0043952">
    <property type="term" value="P:protein transport by the Sec complex"/>
    <property type="evidence" value="ECO:0007669"/>
    <property type="project" value="UniProtKB-UniRule"/>
</dbReference>
<evidence type="ECO:0000256" key="8">
    <source>
        <dbReference type="ARBA" id="ARBA00023136"/>
    </source>
</evidence>
<dbReference type="InterPro" id="IPR022645">
    <property type="entry name" value="SecD/SecF_bac"/>
</dbReference>
<feature type="transmembrane region" description="Helical" evidence="9">
    <location>
        <begin position="457"/>
        <end position="476"/>
    </location>
</feature>
<comment type="similarity">
    <text evidence="9">Belongs to the SecD/SecF family. SecD subfamily.</text>
</comment>
<evidence type="ECO:0000259" key="11">
    <source>
        <dbReference type="Pfam" id="PF02355"/>
    </source>
</evidence>
<reference evidence="14 15" key="1">
    <citation type="journal article" date="2013" name="Genome Announc.">
        <title>Draft Genome Sequence of Methylophaga lonarensis MPLT, a Haloalkaliphilic (Non-Methane-Utilizing) Methylotroph.</title>
        <authorList>
            <person name="Shetty S.A."/>
            <person name="Marathe N.P."/>
            <person name="Munot H."/>
            <person name="Antony C.P."/>
            <person name="Dhotre D.P."/>
            <person name="Murrell J.C."/>
            <person name="Shouche Y.S."/>
        </authorList>
    </citation>
    <scope>NUCLEOTIDE SEQUENCE [LARGE SCALE GENOMIC DNA]</scope>
    <source>
        <strain evidence="14 15">MPL</strain>
    </source>
</reference>
<evidence type="ECO:0000259" key="12">
    <source>
        <dbReference type="Pfam" id="PF21760"/>
    </source>
</evidence>
<evidence type="ECO:0000256" key="6">
    <source>
        <dbReference type="ARBA" id="ARBA00022989"/>
    </source>
</evidence>
<dbReference type="InterPro" id="IPR005665">
    <property type="entry name" value="SecF_bac"/>
</dbReference>
<dbReference type="InterPro" id="IPR005791">
    <property type="entry name" value="SecD"/>
</dbReference>
<evidence type="ECO:0000256" key="5">
    <source>
        <dbReference type="ARBA" id="ARBA00022927"/>
    </source>
</evidence>
<dbReference type="GO" id="GO:0006605">
    <property type="term" value="P:protein targeting"/>
    <property type="evidence" value="ECO:0007669"/>
    <property type="project" value="UniProtKB-UniRule"/>
</dbReference>
<accession>M7PGH9</accession>
<evidence type="ECO:0000256" key="3">
    <source>
        <dbReference type="ARBA" id="ARBA00022475"/>
    </source>
</evidence>
<dbReference type="PANTHER" id="PTHR30081">
    <property type="entry name" value="PROTEIN-EXPORT MEMBRANE PROTEIN SEC"/>
    <property type="match status" value="1"/>
</dbReference>
<dbReference type="PRINTS" id="PR01755">
    <property type="entry name" value="SECFTRNLCASE"/>
</dbReference>
<dbReference type="SUPFAM" id="SSF82866">
    <property type="entry name" value="Multidrug efflux transporter AcrB transmembrane domain"/>
    <property type="match status" value="2"/>
</dbReference>
<dbReference type="Gene3D" id="3.30.1360.200">
    <property type="match status" value="1"/>
</dbReference>
<feature type="transmembrane region" description="Helical" evidence="9">
    <location>
        <begin position="379"/>
        <end position="402"/>
    </location>
</feature>
<dbReference type="STRING" id="1286106.MPL1_07618"/>
<comment type="subcellular location">
    <subcellularLocation>
        <location evidence="1 9">Cell membrane</location>
        <topology evidence="1 9">Multi-pass membrane protein</topology>
    </subcellularLocation>
</comment>
<dbReference type="Pfam" id="PF02355">
    <property type="entry name" value="SecD_SecF_C"/>
    <property type="match status" value="2"/>
</dbReference>
<comment type="subunit">
    <text evidence="10">Forms a complex with SecD. Part of the essential Sec protein translocation apparatus which comprises SecA, SecYEG and auxiliary proteins SecDF-YajC and YidC.</text>
</comment>
<dbReference type="NCBIfam" id="TIGR01129">
    <property type="entry name" value="secD"/>
    <property type="match status" value="1"/>
</dbReference>
<keyword evidence="15" id="KW-1185">Reference proteome</keyword>
<dbReference type="PATRIC" id="fig|1286106.3.peg.1529"/>
<dbReference type="OrthoDB" id="9805019at2"/>
<proteinExistence type="inferred from homology"/>
<evidence type="ECO:0000256" key="9">
    <source>
        <dbReference type="HAMAP-Rule" id="MF_01463"/>
    </source>
</evidence>
<feature type="transmembrane region" description="Helical" evidence="9">
    <location>
        <begin position="408"/>
        <end position="428"/>
    </location>
</feature>
<dbReference type="RefSeq" id="WP_009726512.1">
    <property type="nucleotide sequence ID" value="NZ_APHR01000037.1"/>
</dbReference>
<feature type="domain" description="Protein export membrane protein SecD/SecF C-terminal" evidence="11">
    <location>
        <begin position="341"/>
        <end position="504"/>
    </location>
</feature>
<gene>
    <name evidence="10" type="primary">secF</name>
    <name evidence="9" type="synonym">secD</name>
    <name evidence="14" type="ORF">MPL1_07618</name>
</gene>
<comment type="subunit">
    <text evidence="9">Forms a complex with SecF. Part of the essential Sec protein translocation apparatus which comprises SecA, SecYEG and auxiliary proteins SecDF-YajC and YidC.</text>
</comment>
<dbReference type="GO" id="GO:0005886">
    <property type="term" value="C:plasma membrane"/>
    <property type="evidence" value="ECO:0007669"/>
    <property type="project" value="UniProtKB-SubCell"/>
</dbReference>
<evidence type="ECO:0000256" key="4">
    <source>
        <dbReference type="ARBA" id="ARBA00022692"/>
    </source>
</evidence>
<sequence length="841" mass="91531">MRSLSKRAIVYGLVILLGLLSTLPSFLPDSTLNQLPQWYQTTSFKLGLDLRGGSHLLLEVDSEALLKAQHQQLAELITDNLREARLFVRAINSDQQQVEIYPRDLADLSAMKRLIRPLIENPEGGLPLYRVEARLDHLTLLPTEEYINKSVNEAVEKSLQIVRKRLDESGLVEPGITRHGKQGIQVQLPGVDDPKAIRDLLGTTASMTFHWVVDELSTSSANILQLTDPSGQQHYRIESRIAMEGEHIRDARMAFSQETGQPVVSFTLDKTGARQFADMTTHNIDRQLAIVLDDQVITAPSIRSVIGGGRGEISGQFTLREASQLALLLRSGALPAPLLVIEERTVGPDLGSDAIQMGLFTGITGAVLVLFFMVAIYGVWGLIACIGLLVNLLLIFAVFSLLGATLTLPGIAGIILSIGMAVDANILINERIREEIRRGKKAWHAIDSGFRRAYSTILDSNITSLIAVSLLFMFGSGPVRGFAVAIAIGLLTSLFTSISLTRLLMEWRARKHSGLHLSISGIKALDRLSRRTINFMRSRKIGLAASALLSIASIGLFISPGLNYGIDFSGGIVVESQIPGTDVDQVRLALNVAGLDETQLQEFGDAGHYLLRLPMKDAQQIASGDQLQQLKQALTALSDAAEFPRVEMVGPKVSGDFSDATILAIVFAGLGMLAYLWVRFEFHFALAATTTIALDLTKTIGFFALTGIEFNLTAVAALLALIGYSVNDKVVVFDRIRENLRATPDKPLMQLLNESISATLTRTVFTSVTTLLALLPMAIAGGHAVASFAIPMIFGIIIGTSSSVLIASPLVLLLGQRRMQRGLAQLRPSREEMQKKLDAIL</sequence>
<feature type="transmembrane region" description="Helical" evidence="9">
    <location>
        <begin position="354"/>
        <end position="372"/>
    </location>
</feature>
<evidence type="ECO:0000313" key="15">
    <source>
        <dbReference type="Proteomes" id="UP000012019"/>
    </source>
</evidence>
<dbReference type="Proteomes" id="UP000012019">
    <property type="component" value="Unassembled WGS sequence"/>
</dbReference>
<evidence type="ECO:0000259" key="13">
    <source>
        <dbReference type="Pfam" id="PF22599"/>
    </source>
</evidence>
<keyword evidence="3 9" id="KW-1003">Cell membrane</keyword>
<dbReference type="Pfam" id="PF07549">
    <property type="entry name" value="Sec_GG"/>
    <property type="match status" value="2"/>
</dbReference>
<organism evidence="14 15">
    <name type="scientific">Methylophaga lonarensis MPL</name>
    <dbReference type="NCBI Taxonomy" id="1286106"/>
    <lineage>
        <taxon>Bacteria</taxon>
        <taxon>Pseudomonadati</taxon>
        <taxon>Pseudomonadota</taxon>
        <taxon>Gammaproteobacteria</taxon>
        <taxon>Thiotrichales</taxon>
        <taxon>Piscirickettsiaceae</taxon>
        <taxon>Methylophaga</taxon>
    </lineage>
</organism>
<dbReference type="eggNOG" id="COG0341">
    <property type="taxonomic scope" value="Bacteria"/>
</dbReference>
<dbReference type="NCBIfam" id="NF009583">
    <property type="entry name" value="PRK13024.1-3"/>
    <property type="match status" value="1"/>
</dbReference>
<dbReference type="InterPro" id="IPR022646">
    <property type="entry name" value="SecD/SecF_CS"/>
</dbReference>
<feature type="transmembrane region" description="Helical" evidence="9">
    <location>
        <begin position="660"/>
        <end position="678"/>
    </location>
</feature>
<keyword evidence="5 9" id="KW-0653">Protein transport</keyword>
<comment type="similarity">
    <text evidence="10">Belongs to the SecD/SecF family. SecF subfamily.</text>
</comment>
<keyword evidence="8 9" id="KW-0472">Membrane</keyword>
<dbReference type="eggNOG" id="COG0342">
    <property type="taxonomic scope" value="Bacteria"/>
</dbReference>
<dbReference type="EMBL" id="APHR01000037">
    <property type="protein sequence ID" value="EMR13000.1"/>
    <property type="molecule type" value="Genomic_DNA"/>
</dbReference>
<feature type="transmembrane region" description="Helical" evidence="9">
    <location>
        <begin position="541"/>
        <end position="559"/>
    </location>
</feature>
<comment type="caution">
    <text evidence="14">The sequence shown here is derived from an EMBL/GenBank/DDBJ whole genome shotgun (WGS) entry which is preliminary data.</text>
</comment>
<dbReference type="GO" id="GO:0015450">
    <property type="term" value="F:protein-transporting ATPase activity"/>
    <property type="evidence" value="ECO:0007669"/>
    <property type="project" value="InterPro"/>
</dbReference>
<feature type="domain" description="SecDF P1 head subdomain" evidence="13">
    <location>
        <begin position="230"/>
        <end position="336"/>
    </location>
</feature>
<dbReference type="InterPro" id="IPR054384">
    <property type="entry name" value="SecDF_P1_head"/>
</dbReference>
<feature type="transmembrane region" description="Helical" evidence="9">
    <location>
        <begin position="710"/>
        <end position="727"/>
    </location>
</feature>
<dbReference type="GO" id="GO:0065002">
    <property type="term" value="P:intracellular protein transmembrane transport"/>
    <property type="evidence" value="ECO:0007669"/>
    <property type="project" value="UniProtKB-UniRule"/>
</dbReference>
<dbReference type="NCBIfam" id="TIGR00966">
    <property type="entry name" value="transloc_SecF"/>
    <property type="match status" value="1"/>
</dbReference>